<dbReference type="InterPro" id="IPR025828">
    <property type="entry name" value="Put_sensor_dom"/>
</dbReference>
<sequence>MAIAYPDHERGHRMPAVLRAPLEARTWREFLYLLLSLPISVAGFAFAVAMFSAGAGLLVTFLGVPVLAAGLAGCRALGAMERNRARSLLRLDVGDPEPAGRPGAGFMARVGAMLRSGVSWRHALYALVHMPWAIFAFVVSITFWTYGWAMLTYPLWQWVFPRYVHQPGLQLFSDGNTTWYLSSPLEITATAGTGLLLTLLAPWLVRGLAYVDRLLVFGLLGPSRLASRVHE</sequence>
<feature type="transmembrane region" description="Helical" evidence="1">
    <location>
        <begin position="30"/>
        <end position="51"/>
    </location>
</feature>
<feature type="transmembrane region" description="Helical" evidence="1">
    <location>
        <begin position="123"/>
        <end position="146"/>
    </location>
</feature>
<dbReference type="Pfam" id="PF13796">
    <property type="entry name" value="Sensor"/>
    <property type="match status" value="1"/>
</dbReference>
<gene>
    <name evidence="3" type="ORF">K7472_32185</name>
</gene>
<protein>
    <submittedName>
        <fullName evidence="3">Sensor domain-containing protein</fullName>
    </submittedName>
</protein>
<accession>A0ABS7R1V8</accession>
<evidence type="ECO:0000313" key="3">
    <source>
        <dbReference type="EMBL" id="MBY8889461.1"/>
    </source>
</evidence>
<feature type="non-terminal residue" evidence="3">
    <location>
        <position position="231"/>
    </location>
</feature>
<evidence type="ECO:0000256" key="1">
    <source>
        <dbReference type="SAM" id="Phobius"/>
    </source>
</evidence>
<dbReference type="EMBL" id="JAINVZ010000057">
    <property type="protein sequence ID" value="MBY8889461.1"/>
    <property type="molecule type" value="Genomic_DNA"/>
</dbReference>
<feature type="transmembrane region" description="Helical" evidence="1">
    <location>
        <begin position="57"/>
        <end position="78"/>
    </location>
</feature>
<dbReference type="Proteomes" id="UP001198565">
    <property type="component" value="Unassembled WGS sequence"/>
</dbReference>
<keyword evidence="4" id="KW-1185">Reference proteome</keyword>
<feature type="domain" description="Putative sensor" evidence="2">
    <location>
        <begin position="32"/>
        <end position="220"/>
    </location>
</feature>
<comment type="caution">
    <text evidence="3">The sequence shown here is derived from an EMBL/GenBank/DDBJ whole genome shotgun (WGS) entry which is preliminary data.</text>
</comment>
<dbReference type="RefSeq" id="WP_222982790.1">
    <property type="nucleotide sequence ID" value="NZ_JAINVZ010000057.1"/>
</dbReference>
<organism evidence="3 4">
    <name type="scientific">Streptantibioticus parmotrematis</name>
    <dbReference type="NCBI Taxonomy" id="2873249"/>
    <lineage>
        <taxon>Bacteria</taxon>
        <taxon>Bacillati</taxon>
        <taxon>Actinomycetota</taxon>
        <taxon>Actinomycetes</taxon>
        <taxon>Kitasatosporales</taxon>
        <taxon>Streptomycetaceae</taxon>
        <taxon>Streptantibioticus</taxon>
    </lineage>
</organism>
<keyword evidence="1" id="KW-0812">Transmembrane</keyword>
<feature type="transmembrane region" description="Helical" evidence="1">
    <location>
        <begin position="187"/>
        <end position="205"/>
    </location>
</feature>
<name>A0ABS7R1V8_9ACTN</name>
<keyword evidence="1" id="KW-0472">Membrane</keyword>
<reference evidence="3 4" key="1">
    <citation type="submission" date="2021-08" db="EMBL/GenBank/DDBJ databases">
        <title>Streptomyces sp. PTM05 isolated from lichen.</title>
        <authorList>
            <person name="Somphong A."/>
            <person name="Phongsopitanun W."/>
            <person name="Tanasupawat S."/>
        </authorList>
    </citation>
    <scope>NUCLEOTIDE SEQUENCE [LARGE SCALE GENOMIC DNA]</scope>
    <source>
        <strain evidence="3 4">Ptm05</strain>
    </source>
</reference>
<proteinExistence type="predicted"/>
<evidence type="ECO:0000259" key="2">
    <source>
        <dbReference type="Pfam" id="PF13796"/>
    </source>
</evidence>
<evidence type="ECO:0000313" key="4">
    <source>
        <dbReference type="Proteomes" id="UP001198565"/>
    </source>
</evidence>
<keyword evidence="1" id="KW-1133">Transmembrane helix</keyword>